<sequence length="283" mass="31908">MLKDQKDITMDTQCEGKNDTTVKEEENCDPKKFDFSFNPKRDARLIARNANKIIGGNPVTQNALDKESLMRYWQQRYRLFSKINDGIIMDEQGWFSVTPEMLAKYTANRLIPHKNAIILDAFCGAGGNAIQFALAGAYVYAIDLDPIKLRCALQNAKVYGVQNQITFICGNFFHIAKSFFKERSANGSPIIDGIMLSPPWGGPEYYNAPVFELEMCSPDGIEIFDYCLKISQNIAYFLPKQTSAKQLIQLAAKTDSKNVEIEHNILNSKIKTLTAYFGNVAKK</sequence>
<dbReference type="GO" id="GO:0005634">
    <property type="term" value="C:nucleus"/>
    <property type="evidence" value="ECO:0007669"/>
    <property type="project" value="TreeGrafter"/>
</dbReference>
<protein>
    <recommendedName>
        <fullName evidence="1">Trimethylguanosine synthase</fullName>
    </recommendedName>
    <alternativeName>
        <fullName evidence="7">Cap-specific guanine-N(2) methyltransferase</fullName>
    </alternativeName>
</protein>
<evidence type="ECO:0000313" key="9">
    <source>
        <dbReference type="WBParaSite" id="PDA_v2.g11614.t1"/>
    </source>
</evidence>
<dbReference type="Gene3D" id="3.40.50.150">
    <property type="entry name" value="Vaccinia Virus protein VP39"/>
    <property type="match status" value="1"/>
</dbReference>
<dbReference type="GO" id="GO:0071164">
    <property type="term" value="F:RNA cap trimethylguanosine synthase activity"/>
    <property type="evidence" value="ECO:0007669"/>
    <property type="project" value="TreeGrafter"/>
</dbReference>
<name>A0A914P2X6_9BILA</name>
<evidence type="ECO:0000256" key="7">
    <source>
        <dbReference type="ARBA" id="ARBA00049790"/>
    </source>
</evidence>
<dbReference type="InterPro" id="IPR029063">
    <property type="entry name" value="SAM-dependent_MTases_sf"/>
</dbReference>
<comment type="catalytic activity">
    <reaction evidence="6">
        <text>a 5'-end (N(7)-methyl 5'-triphosphoguanosine)-ribonucleoside in snRNA + S-adenosyl-L-methionine = a 5'-end (N(2),N(7)-dimethyl 5'-triphosphoguanosine)-ribonucleoside in snRNA + S-adenosyl-L-homocysteine + H(+)</text>
        <dbReference type="Rhea" id="RHEA:78471"/>
        <dbReference type="Rhea" id="RHEA-COMP:19085"/>
        <dbReference type="Rhea" id="RHEA-COMP:19087"/>
        <dbReference type="ChEBI" id="CHEBI:15378"/>
        <dbReference type="ChEBI" id="CHEBI:57856"/>
        <dbReference type="ChEBI" id="CHEBI:59789"/>
        <dbReference type="ChEBI" id="CHEBI:156461"/>
        <dbReference type="ChEBI" id="CHEBI:172880"/>
    </reaction>
    <physiologicalReaction direction="left-to-right" evidence="6">
        <dbReference type="Rhea" id="RHEA:78472"/>
    </physiologicalReaction>
</comment>
<dbReference type="WBParaSite" id="PDA_v2.g11614.t1">
    <property type="protein sequence ID" value="PDA_v2.g11614.t1"/>
    <property type="gene ID" value="PDA_v2.g11614"/>
</dbReference>
<dbReference type="Pfam" id="PF09445">
    <property type="entry name" value="Methyltransf_15"/>
    <property type="match status" value="1"/>
</dbReference>
<dbReference type="Proteomes" id="UP000887578">
    <property type="component" value="Unplaced"/>
</dbReference>
<evidence type="ECO:0000256" key="1">
    <source>
        <dbReference type="ARBA" id="ARBA00018517"/>
    </source>
</evidence>
<dbReference type="PANTHER" id="PTHR14741">
    <property type="entry name" value="S-ADENOSYLMETHIONINE-DEPENDENT METHYLTRANSFERASE RELATED"/>
    <property type="match status" value="1"/>
</dbReference>
<dbReference type="CDD" id="cd02440">
    <property type="entry name" value="AdoMet_MTases"/>
    <property type="match status" value="1"/>
</dbReference>
<comment type="catalytic activity">
    <reaction evidence="4">
        <text>a 5'-end (N(7)-methyl 5'-triphosphoguanosine)-ribonucleoside in snoRNA + S-adenosyl-L-methionine = a 5'-end (N(2),N(7)-dimethyl 5'-triphosphoguanosine)-ribonucleoside in snoRNA + S-adenosyl-L-homocysteine + H(+)</text>
        <dbReference type="Rhea" id="RHEA:78475"/>
        <dbReference type="Rhea" id="RHEA-COMP:19086"/>
        <dbReference type="Rhea" id="RHEA-COMP:19088"/>
        <dbReference type="ChEBI" id="CHEBI:15378"/>
        <dbReference type="ChEBI" id="CHEBI:57856"/>
        <dbReference type="ChEBI" id="CHEBI:59789"/>
        <dbReference type="ChEBI" id="CHEBI:156461"/>
        <dbReference type="ChEBI" id="CHEBI:172880"/>
    </reaction>
    <physiologicalReaction direction="left-to-right" evidence="4">
        <dbReference type="Rhea" id="RHEA:78476"/>
    </physiologicalReaction>
</comment>
<evidence type="ECO:0000256" key="5">
    <source>
        <dbReference type="ARBA" id="ARBA00048763"/>
    </source>
</evidence>
<dbReference type="PANTHER" id="PTHR14741:SF32">
    <property type="entry name" value="TRIMETHYLGUANOSINE SYNTHASE"/>
    <property type="match status" value="1"/>
</dbReference>
<dbReference type="AlphaFoldDB" id="A0A914P2X6"/>
<evidence type="ECO:0000256" key="6">
    <source>
        <dbReference type="ARBA" id="ARBA00049075"/>
    </source>
</evidence>
<evidence type="ECO:0000256" key="2">
    <source>
        <dbReference type="ARBA" id="ARBA00025783"/>
    </source>
</evidence>
<evidence type="ECO:0000256" key="4">
    <source>
        <dbReference type="ARBA" id="ARBA00048740"/>
    </source>
</evidence>
<comment type="similarity">
    <text evidence="2">Belongs to the methyltransferase superfamily. Trimethylguanosine synthase family.</text>
</comment>
<organism evidence="8 9">
    <name type="scientific">Panagrolaimus davidi</name>
    <dbReference type="NCBI Taxonomy" id="227884"/>
    <lineage>
        <taxon>Eukaryota</taxon>
        <taxon>Metazoa</taxon>
        <taxon>Ecdysozoa</taxon>
        <taxon>Nematoda</taxon>
        <taxon>Chromadorea</taxon>
        <taxon>Rhabditida</taxon>
        <taxon>Tylenchina</taxon>
        <taxon>Panagrolaimomorpha</taxon>
        <taxon>Panagrolaimoidea</taxon>
        <taxon>Panagrolaimidae</taxon>
        <taxon>Panagrolaimus</taxon>
    </lineage>
</organism>
<proteinExistence type="inferred from homology"/>
<evidence type="ECO:0000313" key="8">
    <source>
        <dbReference type="Proteomes" id="UP000887578"/>
    </source>
</evidence>
<reference evidence="9" key="1">
    <citation type="submission" date="2022-11" db="UniProtKB">
        <authorList>
            <consortium name="WormBaseParasite"/>
        </authorList>
    </citation>
    <scope>IDENTIFICATION</scope>
</reference>
<dbReference type="InterPro" id="IPR019012">
    <property type="entry name" value="RNA_cap_Gua-N2-MeTrfase"/>
</dbReference>
<dbReference type="SUPFAM" id="SSF53335">
    <property type="entry name" value="S-adenosyl-L-methionine-dependent methyltransferases"/>
    <property type="match status" value="1"/>
</dbReference>
<keyword evidence="8" id="KW-1185">Reference proteome</keyword>
<comment type="catalytic activity">
    <reaction evidence="5">
        <text>a 5'-end (N(2),N(7)-dimethyl 5'-triphosphoguanosine)-ribonucleoside in snRNA + S-adenosyl-L-methionine = a 5'-end (N(2),N(2),N(7)-trimethyl 5'-triphosphoguanosine)-ribonucleoside in snRNA + S-adenosyl-L-homocysteine + H(+)</text>
        <dbReference type="Rhea" id="RHEA:78479"/>
        <dbReference type="Rhea" id="RHEA-COMP:19087"/>
        <dbReference type="Rhea" id="RHEA-COMP:19089"/>
        <dbReference type="ChEBI" id="CHEBI:15378"/>
        <dbReference type="ChEBI" id="CHEBI:57856"/>
        <dbReference type="ChEBI" id="CHEBI:59789"/>
        <dbReference type="ChEBI" id="CHEBI:167623"/>
        <dbReference type="ChEBI" id="CHEBI:172880"/>
    </reaction>
    <physiologicalReaction direction="left-to-right" evidence="5">
        <dbReference type="Rhea" id="RHEA:78480"/>
    </physiologicalReaction>
</comment>
<accession>A0A914P2X6</accession>
<comment type="catalytic activity">
    <reaction evidence="3">
        <text>a 5'-end (N(2),N(7)-dimethyl 5'-triphosphoguanosine)-ribonucleoside in snoRNA + S-adenosyl-L-methionine = a 5'-end (N(2),N(2),N(7)-trimethyl 5'-triphosphoguanosine)-ribonucleoside in snoRNA + S-adenosyl-L-homocysteine + H(+)</text>
        <dbReference type="Rhea" id="RHEA:78507"/>
        <dbReference type="Rhea" id="RHEA-COMP:19088"/>
        <dbReference type="Rhea" id="RHEA-COMP:19090"/>
        <dbReference type="ChEBI" id="CHEBI:15378"/>
        <dbReference type="ChEBI" id="CHEBI:57856"/>
        <dbReference type="ChEBI" id="CHEBI:59789"/>
        <dbReference type="ChEBI" id="CHEBI:167623"/>
        <dbReference type="ChEBI" id="CHEBI:172880"/>
    </reaction>
    <physiologicalReaction direction="left-to-right" evidence="3">
        <dbReference type="Rhea" id="RHEA:78508"/>
    </physiologicalReaction>
</comment>
<evidence type="ECO:0000256" key="3">
    <source>
        <dbReference type="ARBA" id="ARBA00047418"/>
    </source>
</evidence>